<organism evidence="1 2">
    <name type="scientific">Lyngbya aestuarii BL J</name>
    <dbReference type="NCBI Taxonomy" id="1348334"/>
    <lineage>
        <taxon>Bacteria</taxon>
        <taxon>Bacillati</taxon>
        <taxon>Cyanobacteriota</taxon>
        <taxon>Cyanophyceae</taxon>
        <taxon>Oscillatoriophycideae</taxon>
        <taxon>Oscillatoriales</taxon>
        <taxon>Microcoleaceae</taxon>
        <taxon>Lyngbya</taxon>
    </lineage>
</organism>
<proteinExistence type="predicted"/>
<dbReference type="AlphaFoldDB" id="U7QPP9"/>
<dbReference type="Proteomes" id="UP000017127">
    <property type="component" value="Unassembled WGS sequence"/>
</dbReference>
<reference evidence="1 2" key="1">
    <citation type="journal article" date="2013" name="Front. Microbiol.">
        <title>Comparative genomic analyses of the cyanobacterium, Lyngbya aestuarii BL J, a powerful hydrogen producer.</title>
        <authorList>
            <person name="Kothari A."/>
            <person name="Vaughn M."/>
            <person name="Garcia-Pichel F."/>
        </authorList>
    </citation>
    <scope>NUCLEOTIDE SEQUENCE [LARGE SCALE GENOMIC DNA]</scope>
    <source>
        <strain evidence="1 2">BL J</strain>
    </source>
</reference>
<evidence type="ECO:0000313" key="1">
    <source>
        <dbReference type="EMBL" id="ERT09090.1"/>
    </source>
</evidence>
<gene>
    <name evidence="1" type="ORF">M595_0831</name>
</gene>
<name>U7QPP9_9CYAN</name>
<sequence length="38" mass="4476">MPIREFNDLSVNSSRYFYSFLPLNEKDLTQISPIKAQL</sequence>
<dbReference type="EMBL" id="AUZM01000005">
    <property type="protein sequence ID" value="ERT09090.1"/>
    <property type="molecule type" value="Genomic_DNA"/>
</dbReference>
<keyword evidence="2" id="KW-1185">Reference proteome</keyword>
<comment type="caution">
    <text evidence="1">The sequence shown here is derived from an EMBL/GenBank/DDBJ whole genome shotgun (WGS) entry which is preliminary data.</text>
</comment>
<evidence type="ECO:0000313" key="2">
    <source>
        <dbReference type="Proteomes" id="UP000017127"/>
    </source>
</evidence>
<protein>
    <submittedName>
        <fullName evidence="1">Uncharacterized protein</fullName>
    </submittedName>
</protein>
<accession>U7QPP9</accession>